<comment type="caution">
    <text evidence="6">The sequence shown here is derived from an EMBL/GenBank/DDBJ whole genome shotgun (WGS) entry which is preliminary data.</text>
</comment>
<keyword evidence="7" id="KW-1185">Reference proteome</keyword>
<dbReference type="AlphaFoldDB" id="A0A364NW53"/>
<dbReference type="PROSITE" id="PS51078">
    <property type="entry name" value="ICLR_ED"/>
    <property type="match status" value="1"/>
</dbReference>
<sequence>MAENQEPTVKIVERVVAVLSALSDGGAQGTSLADLCDITGLRKATAHRLLAALTGSGFAFQDIDSRRYRLGFQAASLGLTAAAQCVAGPAMPVLGRLAATTGDTVFASIREGLAAICVARAVGGFPIRTLTLDVGDRRPLGVGAGSLALLAFFPDSEIEMIVNRNERWLQDFQRFAPEEMSALITRTRRDGFALNEGRIVPGMNAIGVPVLDATGRPLASLSLAAIRDRMGPERLPELVQNLQAEARVLAEVLTPRALAAQ</sequence>
<dbReference type="EMBL" id="PGTO01000011">
    <property type="protein sequence ID" value="RAU21311.1"/>
    <property type="molecule type" value="Genomic_DNA"/>
</dbReference>
<evidence type="ECO:0000256" key="1">
    <source>
        <dbReference type="ARBA" id="ARBA00023015"/>
    </source>
</evidence>
<dbReference type="PROSITE" id="PS51077">
    <property type="entry name" value="HTH_ICLR"/>
    <property type="match status" value="1"/>
</dbReference>
<dbReference type="GO" id="GO:0003677">
    <property type="term" value="F:DNA binding"/>
    <property type="evidence" value="ECO:0007669"/>
    <property type="project" value="UniProtKB-KW"/>
</dbReference>
<organism evidence="6 7">
    <name type="scientific">Paramagnetospirillum kuznetsovii</name>
    <dbReference type="NCBI Taxonomy" id="2053833"/>
    <lineage>
        <taxon>Bacteria</taxon>
        <taxon>Pseudomonadati</taxon>
        <taxon>Pseudomonadota</taxon>
        <taxon>Alphaproteobacteria</taxon>
        <taxon>Rhodospirillales</taxon>
        <taxon>Magnetospirillaceae</taxon>
        <taxon>Paramagnetospirillum</taxon>
    </lineage>
</organism>
<dbReference type="PANTHER" id="PTHR30136:SF39">
    <property type="entry name" value="TRANSCRIPTIONAL REGULATORY PROTEIN"/>
    <property type="match status" value="1"/>
</dbReference>
<evidence type="ECO:0000256" key="2">
    <source>
        <dbReference type="ARBA" id="ARBA00023125"/>
    </source>
</evidence>
<dbReference type="InterPro" id="IPR036390">
    <property type="entry name" value="WH_DNA-bd_sf"/>
</dbReference>
<dbReference type="SUPFAM" id="SSF46785">
    <property type="entry name" value="Winged helix' DNA-binding domain"/>
    <property type="match status" value="1"/>
</dbReference>
<dbReference type="SMART" id="SM00346">
    <property type="entry name" value="HTH_ICLR"/>
    <property type="match status" value="1"/>
</dbReference>
<name>A0A364NW53_9PROT</name>
<dbReference type="InterPro" id="IPR050707">
    <property type="entry name" value="HTH_MetabolicPath_Reg"/>
</dbReference>
<evidence type="ECO:0000256" key="3">
    <source>
        <dbReference type="ARBA" id="ARBA00023163"/>
    </source>
</evidence>
<dbReference type="SUPFAM" id="SSF55781">
    <property type="entry name" value="GAF domain-like"/>
    <property type="match status" value="1"/>
</dbReference>
<protein>
    <submittedName>
        <fullName evidence="6">IclR family transcriptional regulator</fullName>
    </submittedName>
</protein>
<dbReference type="InterPro" id="IPR014757">
    <property type="entry name" value="Tscrpt_reg_IclR_C"/>
</dbReference>
<dbReference type="InterPro" id="IPR029016">
    <property type="entry name" value="GAF-like_dom_sf"/>
</dbReference>
<dbReference type="OrthoDB" id="9807558at2"/>
<dbReference type="RefSeq" id="WP_112145810.1">
    <property type="nucleotide sequence ID" value="NZ_PGTO01000011.1"/>
</dbReference>
<accession>A0A364NW53</accession>
<dbReference type="Gene3D" id="3.30.450.40">
    <property type="match status" value="1"/>
</dbReference>
<dbReference type="InterPro" id="IPR005471">
    <property type="entry name" value="Tscrpt_reg_IclR_N"/>
</dbReference>
<dbReference type="GO" id="GO:0003700">
    <property type="term" value="F:DNA-binding transcription factor activity"/>
    <property type="evidence" value="ECO:0007669"/>
    <property type="project" value="TreeGrafter"/>
</dbReference>
<dbReference type="PANTHER" id="PTHR30136">
    <property type="entry name" value="HELIX-TURN-HELIX TRANSCRIPTIONAL REGULATOR, ICLR FAMILY"/>
    <property type="match status" value="1"/>
</dbReference>
<evidence type="ECO:0000259" key="5">
    <source>
        <dbReference type="PROSITE" id="PS51078"/>
    </source>
</evidence>
<gene>
    <name evidence="6" type="ORF">CU669_14165</name>
</gene>
<feature type="domain" description="HTH iclR-type" evidence="4">
    <location>
        <begin position="9"/>
        <end position="72"/>
    </location>
</feature>
<keyword evidence="1" id="KW-0805">Transcription regulation</keyword>
<proteinExistence type="predicted"/>
<dbReference type="Pfam" id="PF01614">
    <property type="entry name" value="IclR_C"/>
    <property type="match status" value="1"/>
</dbReference>
<evidence type="ECO:0000313" key="7">
    <source>
        <dbReference type="Proteomes" id="UP000251075"/>
    </source>
</evidence>
<feature type="domain" description="IclR-ED" evidence="5">
    <location>
        <begin position="73"/>
        <end position="255"/>
    </location>
</feature>
<keyword evidence="3" id="KW-0804">Transcription</keyword>
<dbReference type="Gene3D" id="1.10.10.10">
    <property type="entry name" value="Winged helix-like DNA-binding domain superfamily/Winged helix DNA-binding domain"/>
    <property type="match status" value="1"/>
</dbReference>
<reference evidence="6 7" key="1">
    <citation type="submission" date="2017-11" db="EMBL/GenBank/DDBJ databases">
        <title>Draft genome sequence of magnetotactic bacterium Magnetospirillum kuznetsovii LBB-42.</title>
        <authorList>
            <person name="Grouzdev D.S."/>
            <person name="Rysina M.S."/>
            <person name="Baslerov R.V."/>
            <person name="Koziaeva V."/>
        </authorList>
    </citation>
    <scope>NUCLEOTIDE SEQUENCE [LARGE SCALE GENOMIC DNA]</scope>
    <source>
        <strain evidence="6 7">LBB-42</strain>
    </source>
</reference>
<evidence type="ECO:0000313" key="6">
    <source>
        <dbReference type="EMBL" id="RAU21311.1"/>
    </source>
</evidence>
<dbReference type="Proteomes" id="UP000251075">
    <property type="component" value="Unassembled WGS sequence"/>
</dbReference>
<dbReference type="Pfam" id="PF09339">
    <property type="entry name" value="HTH_IclR"/>
    <property type="match status" value="1"/>
</dbReference>
<evidence type="ECO:0000259" key="4">
    <source>
        <dbReference type="PROSITE" id="PS51077"/>
    </source>
</evidence>
<dbReference type="GO" id="GO:0045892">
    <property type="term" value="P:negative regulation of DNA-templated transcription"/>
    <property type="evidence" value="ECO:0007669"/>
    <property type="project" value="TreeGrafter"/>
</dbReference>
<dbReference type="InterPro" id="IPR036388">
    <property type="entry name" value="WH-like_DNA-bd_sf"/>
</dbReference>
<keyword evidence="2" id="KW-0238">DNA-binding</keyword>